<dbReference type="Pfam" id="PF00563">
    <property type="entry name" value="EAL"/>
    <property type="match status" value="1"/>
</dbReference>
<feature type="domain" description="HAMP" evidence="5">
    <location>
        <begin position="341"/>
        <end position="388"/>
    </location>
</feature>
<dbReference type="Gene3D" id="3.20.20.450">
    <property type="entry name" value="EAL domain"/>
    <property type="match status" value="1"/>
</dbReference>
<dbReference type="EMBL" id="JBIAZU010000001">
    <property type="protein sequence ID" value="MFF5289387.1"/>
    <property type="molecule type" value="Genomic_DNA"/>
</dbReference>
<proteinExistence type="predicted"/>
<evidence type="ECO:0000259" key="6">
    <source>
        <dbReference type="PROSITE" id="PS50887"/>
    </source>
</evidence>
<dbReference type="Pfam" id="PF00990">
    <property type="entry name" value="GGDEF"/>
    <property type="match status" value="1"/>
</dbReference>
<dbReference type="InterPro" id="IPR035919">
    <property type="entry name" value="EAL_sf"/>
</dbReference>
<dbReference type="Proteomes" id="UP001602245">
    <property type="component" value="Unassembled WGS sequence"/>
</dbReference>
<accession>A0ABW6W7V5</accession>
<dbReference type="SMART" id="SM00304">
    <property type="entry name" value="HAMP"/>
    <property type="match status" value="1"/>
</dbReference>
<organism evidence="7 8">
    <name type="scientific">Paractinoplanes globisporus</name>
    <dbReference type="NCBI Taxonomy" id="113565"/>
    <lineage>
        <taxon>Bacteria</taxon>
        <taxon>Bacillati</taxon>
        <taxon>Actinomycetota</taxon>
        <taxon>Actinomycetes</taxon>
        <taxon>Micromonosporales</taxon>
        <taxon>Micromonosporaceae</taxon>
        <taxon>Paractinoplanes</taxon>
    </lineage>
</organism>
<dbReference type="CDD" id="cd01949">
    <property type="entry name" value="GGDEF"/>
    <property type="match status" value="1"/>
</dbReference>
<dbReference type="SMART" id="SM00052">
    <property type="entry name" value="EAL"/>
    <property type="match status" value="1"/>
</dbReference>
<evidence type="ECO:0000256" key="1">
    <source>
        <dbReference type="ARBA" id="ARBA00022692"/>
    </source>
</evidence>
<dbReference type="InterPro" id="IPR029787">
    <property type="entry name" value="Nucleotide_cyclase"/>
</dbReference>
<dbReference type="PROSITE" id="PS50885">
    <property type="entry name" value="HAMP"/>
    <property type="match status" value="1"/>
</dbReference>
<dbReference type="InterPro" id="IPR000160">
    <property type="entry name" value="GGDEF_dom"/>
</dbReference>
<dbReference type="RefSeq" id="WP_020509724.1">
    <property type="nucleotide sequence ID" value="NZ_JBIAZU010000001.1"/>
</dbReference>
<dbReference type="PROSITE" id="PS50887">
    <property type="entry name" value="GGDEF"/>
    <property type="match status" value="1"/>
</dbReference>
<sequence>MVIRAIGALFGAAATLIGRLRYAQKFVVVGLVLLIPLGFVAAAYVGLQRNQIAFSAKERNGVAYLAPLVALAARTAQARHVAVTGDRAGVPLDGEIAAVDAVDHRLAPKLGTGDAWAATRGLVVAAHQATGAASARYEAYNTAMQALSDLIVRVGDLSNLTLDPDLDSYYLMDTLQFRLPVVLDNAGRAADLAVLAAAAPATAGTQALIDLGLTNGVLAATRATMARAVTTITATTAEADVRSRTGASFDRLNSAITRLTATLTTAVKDRRPAEIPADGAGAVQAAATDFAAQAATSLDRLLEIRIDGFSGRADRVELATGLAALLAAYLFVGFYLSVAPPIRRIVATLHAVAGGDLTQRVAVETRDELSFVAQALNETVAKTEAATNRLAQEATHDTLTGLPNRVLALDRLGQALKRGRVSVLFIDLDRFKPINDSLGHHAGDQVLIEIARRLTTVLHGVDTVARLAGDEFLVICTGAEVPENVAELIVAELSRPIVTGTGAAAREVTVGASVGIAYAHGSTELTPEDLVRDADVAMYRAKQRGRGRAEVFDDTLRTAVELRLRTQEDLRHAIGGGQIRPHFQPIVDGVTAAVVGFEALARWQHPTRGLLGPADFIELAEETGLIVPLGAEILAQACAQAVRWQRDRPGRRLSVNVAGAQLADPSFVATVSAVLGDTGLEPHLLSLEITETTLMADTEAAVETLRAIAALGVHLALDDFGTGYSSLTYLRRFPVEALKIDRSFVAGIGQDREDEAIVGMILNLSRALGLQVVAEGVETAEQIDQLRRWGCPLMQGFYFGRPMPAEQIEQFLEAPQPVLS</sequence>
<dbReference type="Pfam" id="PF00672">
    <property type="entry name" value="HAMP"/>
    <property type="match status" value="1"/>
</dbReference>
<gene>
    <name evidence="7" type="ORF">ACFY35_08110</name>
</gene>
<name>A0ABW6W7V5_9ACTN</name>
<dbReference type="CDD" id="cd06225">
    <property type="entry name" value="HAMP"/>
    <property type="match status" value="1"/>
</dbReference>
<dbReference type="InterPro" id="IPR001633">
    <property type="entry name" value="EAL_dom"/>
</dbReference>
<evidence type="ECO:0000256" key="2">
    <source>
        <dbReference type="ARBA" id="ARBA00022989"/>
    </source>
</evidence>
<keyword evidence="3" id="KW-0472">Membrane</keyword>
<dbReference type="SUPFAM" id="SSF55073">
    <property type="entry name" value="Nucleotide cyclase"/>
    <property type="match status" value="1"/>
</dbReference>
<dbReference type="InterPro" id="IPR003660">
    <property type="entry name" value="HAMP_dom"/>
</dbReference>
<dbReference type="NCBIfam" id="TIGR00254">
    <property type="entry name" value="GGDEF"/>
    <property type="match status" value="1"/>
</dbReference>
<keyword evidence="8" id="KW-1185">Reference proteome</keyword>
<dbReference type="PROSITE" id="PS50883">
    <property type="entry name" value="EAL"/>
    <property type="match status" value="1"/>
</dbReference>
<dbReference type="SMART" id="SM00267">
    <property type="entry name" value="GGDEF"/>
    <property type="match status" value="1"/>
</dbReference>
<dbReference type="InterPro" id="IPR050706">
    <property type="entry name" value="Cyclic-di-GMP_PDE-like"/>
</dbReference>
<feature type="domain" description="GGDEF" evidence="6">
    <location>
        <begin position="419"/>
        <end position="554"/>
    </location>
</feature>
<evidence type="ECO:0000313" key="8">
    <source>
        <dbReference type="Proteomes" id="UP001602245"/>
    </source>
</evidence>
<reference evidence="7 8" key="1">
    <citation type="submission" date="2024-10" db="EMBL/GenBank/DDBJ databases">
        <title>The Natural Products Discovery Center: Release of the First 8490 Sequenced Strains for Exploring Actinobacteria Biosynthetic Diversity.</title>
        <authorList>
            <person name="Kalkreuter E."/>
            <person name="Kautsar S.A."/>
            <person name="Yang D."/>
            <person name="Bader C.D."/>
            <person name="Teijaro C.N."/>
            <person name="Fluegel L."/>
            <person name="Davis C.M."/>
            <person name="Simpson J.R."/>
            <person name="Lauterbach L."/>
            <person name="Steele A.D."/>
            <person name="Gui C."/>
            <person name="Meng S."/>
            <person name="Li G."/>
            <person name="Viehrig K."/>
            <person name="Ye F."/>
            <person name="Su P."/>
            <person name="Kiefer A.F."/>
            <person name="Nichols A."/>
            <person name="Cepeda A.J."/>
            <person name="Yan W."/>
            <person name="Fan B."/>
            <person name="Jiang Y."/>
            <person name="Adhikari A."/>
            <person name="Zheng C.-J."/>
            <person name="Schuster L."/>
            <person name="Cowan T.M."/>
            <person name="Smanski M.J."/>
            <person name="Chevrette M.G."/>
            <person name="De Carvalho L.P.S."/>
            <person name="Shen B."/>
        </authorList>
    </citation>
    <scope>NUCLEOTIDE SEQUENCE [LARGE SCALE GENOMIC DNA]</scope>
    <source>
        <strain evidence="7 8">NPDC000087</strain>
    </source>
</reference>
<protein>
    <submittedName>
        <fullName evidence="7">Bifunctional diguanylate cyclase/phosphodiesterase</fullName>
    </submittedName>
</protein>
<dbReference type="Gene3D" id="3.30.70.270">
    <property type="match status" value="1"/>
</dbReference>
<evidence type="ECO:0000259" key="5">
    <source>
        <dbReference type="PROSITE" id="PS50885"/>
    </source>
</evidence>
<dbReference type="SUPFAM" id="SSF141868">
    <property type="entry name" value="EAL domain-like"/>
    <property type="match status" value="1"/>
</dbReference>
<feature type="transmembrane region" description="Helical" evidence="3">
    <location>
        <begin position="26"/>
        <end position="47"/>
    </location>
</feature>
<dbReference type="InterPro" id="IPR043128">
    <property type="entry name" value="Rev_trsase/Diguanyl_cyclase"/>
</dbReference>
<evidence type="ECO:0000256" key="3">
    <source>
        <dbReference type="SAM" id="Phobius"/>
    </source>
</evidence>
<comment type="caution">
    <text evidence="7">The sequence shown here is derived from an EMBL/GenBank/DDBJ whole genome shotgun (WGS) entry which is preliminary data.</text>
</comment>
<keyword evidence="1 3" id="KW-0812">Transmembrane</keyword>
<dbReference type="PANTHER" id="PTHR33121">
    <property type="entry name" value="CYCLIC DI-GMP PHOSPHODIESTERASE PDEF"/>
    <property type="match status" value="1"/>
</dbReference>
<evidence type="ECO:0000313" key="7">
    <source>
        <dbReference type="EMBL" id="MFF5289387.1"/>
    </source>
</evidence>
<dbReference type="CDD" id="cd01948">
    <property type="entry name" value="EAL"/>
    <property type="match status" value="1"/>
</dbReference>
<feature type="domain" description="EAL" evidence="4">
    <location>
        <begin position="563"/>
        <end position="816"/>
    </location>
</feature>
<dbReference type="Gene3D" id="6.10.340.10">
    <property type="match status" value="1"/>
</dbReference>
<dbReference type="PANTHER" id="PTHR33121:SF70">
    <property type="entry name" value="SIGNALING PROTEIN YKOW"/>
    <property type="match status" value="1"/>
</dbReference>
<dbReference type="SUPFAM" id="SSF158472">
    <property type="entry name" value="HAMP domain-like"/>
    <property type="match status" value="1"/>
</dbReference>
<keyword evidence="2 3" id="KW-1133">Transmembrane helix</keyword>
<evidence type="ECO:0000259" key="4">
    <source>
        <dbReference type="PROSITE" id="PS50883"/>
    </source>
</evidence>